<proteinExistence type="predicted"/>
<organism evidence="2 3">
    <name type="scientific">Methylophaga muralis</name>
    <dbReference type="NCBI Taxonomy" id="291169"/>
    <lineage>
        <taxon>Bacteria</taxon>
        <taxon>Pseudomonadati</taxon>
        <taxon>Pseudomonadota</taxon>
        <taxon>Gammaproteobacteria</taxon>
        <taxon>Thiotrichales</taxon>
        <taxon>Piscirickettsiaceae</taxon>
        <taxon>Methylophaga</taxon>
    </lineage>
</organism>
<dbReference type="InterPro" id="IPR027463">
    <property type="entry name" value="AcrB_DN_DC_subdom"/>
</dbReference>
<dbReference type="GO" id="GO:0005886">
    <property type="term" value="C:plasma membrane"/>
    <property type="evidence" value="ECO:0007669"/>
    <property type="project" value="TreeGrafter"/>
</dbReference>
<gene>
    <name evidence="2" type="primary">mdtB_1</name>
    <name evidence="2" type="ORF">A9E74_00257</name>
</gene>
<dbReference type="Gene3D" id="3.30.70.1320">
    <property type="entry name" value="Multidrug efflux transporter AcrB pore domain like"/>
    <property type="match status" value="1"/>
</dbReference>
<dbReference type="Gene3D" id="3.30.70.1440">
    <property type="entry name" value="Multidrug efflux transporter AcrB pore domain"/>
    <property type="match status" value="1"/>
</dbReference>
<dbReference type="AlphaFoldDB" id="A0A1E3GWG0"/>
<dbReference type="PRINTS" id="PR00702">
    <property type="entry name" value="ACRIFLAVINRP"/>
</dbReference>
<feature type="transmembrane region" description="Helical" evidence="1">
    <location>
        <begin position="473"/>
        <end position="493"/>
    </location>
</feature>
<dbReference type="Gene3D" id="3.30.2090.10">
    <property type="entry name" value="Multidrug efflux transporter AcrB TolC docking domain, DN and DC subdomains"/>
    <property type="match status" value="2"/>
</dbReference>
<evidence type="ECO:0000313" key="3">
    <source>
        <dbReference type="Proteomes" id="UP000094379"/>
    </source>
</evidence>
<reference evidence="2 3" key="1">
    <citation type="submission" date="2016-07" db="EMBL/GenBank/DDBJ databases">
        <title>Draft Genome Sequence of Methylophaga muralis Bur 1.</title>
        <authorList>
            <person name="Vasilenko O.V."/>
            <person name="Doronina N.V."/>
            <person name="Shmareva M.N."/>
            <person name="Tarlachkov S.V."/>
            <person name="Mustakhimov I."/>
            <person name="Trotsenko Y.A."/>
        </authorList>
    </citation>
    <scope>NUCLEOTIDE SEQUENCE [LARGE SCALE GENOMIC DNA]</scope>
    <source>
        <strain evidence="2 3">Bur 1</strain>
    </source>
</reference>
<keyword evidence="1" id="KW-0812">Transmembrane</keyword>
<feature type="transmembrane region" description="Helical" evidence="1">
    <location>
        <begin position="21"/>
        <end position="39"/>
    </location>
</feature>
<dbReference type="Proteomes" id="UP000094379">
    <property type="component" value="Unassembled WGS sequence"/>
</dbReference>
<evidence type="ECO:0000256" key="1">
    <source>
        <dbReference type="SAM" id="Phobius"/>
    </source>
</evidence>
<dbReference type="SUPFAM" id="SSF82714">
    <property type="entry name" value="Multidrug efflux transporter AcrB TolC docking domain, DN and DC subdomains"/>
    <property type="match status" value="2"/>
</dbReference>
<feature type="transmembrane region" description="Helical" evidence="1">
    <location>
        <begin position="340"/>
        <end position="359"/>
    </location>
</feature>
<comment type="caution">
    <text evidence="2">The sequence shown here is derived from an EMBL/GenBank/DDBJ whole genome shotgun (WGS) entry which is preliminary data.</text>
</comment>
<dbReference type="STRING" id="291169.A9E74_00257"/>
<protein>
    <submittedName>
        <fullName evidence="2">Multidrug resistance protein MdtB</fullName>
    </submittedName>
</protein>
<feature type="transmembrane region" description="Helical" evidence="1">
    <location>
        <begin position="530"/>
        <end position="548"/>
    </location>
</feature>
<sequence>MKIQGGGLAAWSIKHPIGVSMIAMTVIVLGLAVLSRLAIDLLPQIIYPDIRIRILDEGVPATVMEDQVTRFVEEQLAITEDALNVQSSTDLGIVEIDITFDYGKDIDVALRDASTRLDRAKTQLPDSIQPPEIFKRDPSQIPVIEFVVSSDLMSLVDLRTWTDDILSKWFINLPGVAAAEIGGGVEREIQIIPDQQRLAAMGLSYRNIVETIQSANDDIAIGRLQMPGSEITGRIGGRLNSVEAIRQLPIGRTDNNIIKLHEVAKVVDSSEDERLRIRANGISGIKLAIQKQPNANTNNVVEVVNRQLDWLEEQNVIPPGINVTAVTDQSVYIKQSLKNAATAAISGAILAMLVVYLFLGNLRRTLIIGSAIPIAIMFTFVLMGLGGLTLNIMTLGGLALGVGMLVDNTIVMLENIYRHQCKHEKPLEAGTHAAAEVNGPIIASTSTNLAAILPFLFIGGLTGLLFSELIFTISAAIFASMVIALTLVPAYAAKVTQISNNPIRKMMDGLIGFLQLGYGKVIRFFLKIKLLIIALFIGGFALSLPIFTSGNQILLPNIDDGRIEVRMVSDSGISVDEMDSYVQRIEQIMDAKPETETIFTLVGGSVFGRSQREEPSRAEMTIELVPADQRDISSQEWIKDIRKQIDELQIAGLRVFLFQRGIRGLRTHSGDEDISLRLQGEDFAVMKTVADEIADKMRQIPLLTNVEHSAEEERFEISIKLNRDRAQELGLDMQDLAEAAQTALQGRVISDFLEGNRSYDIRLRLPQEEMNNPQALRSIILFPSSDGSSPLYLGDVAEIELLDTPSRIRRENQMRIVELSAALADGATLGEALIQLDQMRQEIELPTGYTIYDGGQREALEQQQYQNLILLGLALFLVLVVMAIQYESLLNPIIILLSVPFAAIGVAMGIYWIDLPLSMPIWLGTIMLIGIVVNNAILLVNYIELERRHNNNLTEAVIEAVRLRLRPILMTTLSTVMGMLPLAIGFGEGSEMLQPLAIAVVWGLSFSMMVSLLLVPLVYHLFHSIKDRNKFDNQTALT</sequence>
<keyword evidence="1" id="KW-0472">Membrane</keyword>
<feature type="transmembrane region" description="Helical" evidence="1">
    <location>
        <begin position="868"/>
        <end position="886"/>
    </location>
</feature>
<dbReference type="PANTHER" id="PTHR32063">
    <property type="match status" value="1"/>
</dbReference>
<dbReference type="Pfam" id="PF00873">
    <property type="entry name" value="ACR_tran"/>
    <property type="match status" value="1"/>
</dbReference>
<feature type="transmembrane region" description="Helical" evidence="1">
    <location>
        <begin position="963"/>
        <end position="984"/>
    </location>
</feature>
<dbReference type="RefSeq" id="WP_069294852.1">
    <property type="nucleotide sequence ID" value="NZ_MCRI01000001.1"/>
</dbReference>
<feature type="transmembrane region" description="Helical" evidence="1">
    <location>
        <begin position="893"/>
        <end position="913"/>
    </location>
</feature>
<dbReference type="Gene3D" id="3.30.70.1430">
    <property type="entry name" value="Multidrug efflux transporter AcrB pore domain"/>
    <property type="match status" value="2"/>
</dbReference>
<keyword evidence="1" id="KW-1133">Transmembrane helix</keyword>
<keyword evidence="3" id="KW-1185">Reference proteome</keyword>
<dbReference type="InterPro" id="IPR001036">
    <property type="entry name" value="Acrflvin-R"/>
</dbReference>
<feature type="transmembrane region" description="Helical" evidence="1">
    <location>
        <begin position="996"/>
        <end position="1022"/>
    </location>
</feature>
<dbReference type="Gene3D" id="1.20.1640.10">
    <property type="entry name" value="Multidrug efflux transporter AcrB transmembrane domain"/>
    <property type="match status" value="2"/>
</dbReference>
<feature type="transmembrane region" description="Helical" evidence="1">
    <location>
        <begin position="919"/>
        <end position="943"/>
    </location>
</feature>
<accession>A0A1E3GWG0</accession>
<name>A0A1E3GWG0_9GAMM</name>
<dbReference type="GO" id="GO:0042910">
    <property type="term" value="F:xenobiotic transmembrane transporter activity"/>
    <property type="evidence" value="ECO:0007669"/>
    <property type="project" value="TreeGrafter"/>
</dbReference>
<feature type="transmembrane region" description="Helical" evidence="1">
    <location>
        <begin position="366"/>
        <end position="386"/>
    </location>
</feature>
<dbReference type="EMBL" id="MCRI01000001">
    <property type="protein sequence ID" value="ODN68285.1"/>
    <property type="molecule type" value="Genomic_DNA"/>
</dbReference>
<dbReference type="SUPFAM" id="SSF82866">
    <property type="entry name" value="Multidrug efflux transporter AcrB transmembrane domain"/>
    <property type="match status" value="2"/>
</dbReference>
<dbReference type="SUPFAM" id="SSF82693">
    <property type="entry name" value="Multidrug efflux transporter AcrB pore domain, PN1, PN2, PC1 and PC2 subdomains"/>
    <property type="match status" value="3"/>
</dbReference>
<dbReference type="PANTHER" id="PTHR32063:SF0">
    <property type="entry name" value="SWARMING MOTILITY PROTEIN SWRC"/>
    <property type="match status" value="1"/>
</dbReference>
<feature type="transmembrane region" description="Helical" evidence="1">
    <location>
        <begin position="392"/>
        <end position="413"/>
    </location>
</feature>
<dbReference type="PATRIC" id="fig|291169.3.peg.262"/>
<evidence type="ECO:0000313" key="2">
    <source>
        <dbReference type="EMBL" id="ODN68285.1"/>
    </source>
</evidence>